<accession>A0ABQ1HHX8</accession>
<name>A0ABQ1HHX8_9GAMM</name>
<dbReference type="Gene3D" id="3.40.190.10">
    <property type="entry name" value="Periplasmic binding protein-like II"/>
    <property type="match status" value="2"/>
</dbReference>
<comment type="similarity">
    <text evidence="5">Belongs to the bacterial solute-binding protein PotD/PotF family.</text>
</comment>
<comment type="function">
    <text evidence="5">Required for the activity of the bacterial periplasmic transport system of putrescine.</text>
</comment>
<sequence length="394" mass="42754">MMFEPSNRFSHPEGSVPMKARMSALFLCLALAACGGDPPAGDTGVAAAPAPAGDKVLNVYNWSDYIGEDTIAGFQAETGIKVTYDVFDSNEVLEAKLMAGNTGYDIVVPSLTFLSRQVQAGVFQELDKSRLGNYDNLDPAFMALLASNDPGNTHSIPYLWGTTGIGYNVDKVREALGQDAPVDSWALVFEPENLAKLKGCGVAILDTPSEIIPPVLHYLGEDPNSFDEAVIQKGVDRLKELRPHVTYFHSSQFINDLANGDICVAVGWSGDIIQAQARAEEAGKGVDVAYSIPKEGAPMWFDMLAIPKDAKNVDNAYLFLDYLLRPEVMAGIQNYVMYASANTAALPMVDAAVLEDPGIYPPEDTRAKLFTLAVLPPEVDRLFNRHWTTLKTGQ</sequence>
<evidence type="ECO:0000313" key="7">
    <source>
        <dbReference type="Proteomes" id="UP000623419"/>
    </source>
</evidence>
<dbReference type="InterPro" id="IPR001188">
    <property type="entry name" value="Sperm_putr-bd"/>
</dbReference>
<evidence type="ECO:0000256" key="2">
    <source>
        <dbReference type="ARBA" id="ARBA00022448"/>
    </source>
</evidence>
<dbReference type="CDD" id="cd13659">
    <property type="entry name" value="PBP2_PotF"/>
    <property type="match status" value="1"/>
</dbReference>
<reference evidence="7" key="1">
    <citation type="journal article" date="2019" name="Int. J. Syst. Evol. Microbiol.">
        <title>The Global Catalogue of Microorganisms (GCM) 10K type strain sequencing project: providing services to taxonomists for standard genome sequencing and annotation.</title>
        <authorList>
            <consortium name="The Broad Institute Genomics Platform"/>
            <consortium name="The Broad Institute Genome Sequencing Center for Infectious Disease"/>
            <person name="Wu L."/>
            <person name="Ma J."/>
        </authorList>
    </citation>
    <scope>NUCLEOTIDE SEQUENCE [LARGE SCALE GENOMIC DNA]</scope>
    <source>
        <strain evidence="7">CGMCC 1.15905</strain>
    </source>
</reference>
<dbReference type="SUPFAM" id="SSF53850">
    <property type="entry name" value="Periplasmic binding protein-like II"/>
    <property type="match status" value="1"/>
</dbReference>
<dbReference type="PANTHER" id="PTHR30222:SF12">
    <property type="entry name" value="NORSPERMIDINE SENSOR"/>
    <property type="match status" value="1"/>
</dbReference>
<protein>
    <recommendedName>
        <fullName evidence="5">Putrescine-binding periplasmic protein</fullName>
    </recommendedName>
</protein>
<dbReference type="Pfam" id="PF13416">
    <property type="entry name" value="SBP_bac_8"/>
    <property type="match status" value="1"/>
</dbReference>
<dbReference type="PANTHER" id="PTHR30222">
    <property type="entry name" value="SPERMIDINE/PUTRESCINE-BINDING PERIPLASMIC PROTEIN"/>
    <property type="match status" value="1"/>
</dbReference>
<comment type="subcellular location">
    <subcellularLocation>
        <location evidence="1 5">Periplasm</location>
    </subcellularLocation>
</comment>
<keyword evidence="2 5" id="KW-0813">Transport</keyword>
<dbReference type="EMBL" id="BMKC01000001">
    <property type="protein sequence ID" value="GGA76039.1"/>
    <property type="molecule type" value="Genomic_DNA"/>
</dbReference>
<comment type="caution">
    <text evidence="6">The sequence shown here is derived from an EMBL/GenBank/DDBJ whole genome shotgun (WGS) entry which is preliminary data.</text>
</comment>
<gene>
    <name evidence="6" type="primary">potF</name>
    <name evidence="6" type="ORF">GCM10011521_12770</name>
</gene>
<keyword evidence="7" id="KW-1185">Reference proteome</keyword>
<keyword evidence="3" id="KW-0732">Signal</keyword>
<keyword evidence="4 5" id="KW-0574">Periplasm</keyword>
<evidence type="ECO:0000256" key="4">
    <source>
        <dbReference type="ARBA" id="ARBA00022764"/>
    </source>
</evidence>
<dbReference type="Proteomes" id="UP000623419">
    <property type="component" value="Unassembled WGS sequence"/>
</dbReference>
<evidence type="ECO:0000256" key="3">
    <source>
        <dbReference type="ARBA" id="ARBA00022729"/>
    </source>
</evidence>
<evidence type="ECO:0000313" key="6">
    <source>
        <dbReference type="EMBL" id="GGA76039.1"/>
    </source>
</evidence>
<dbReference type="InterPro" id="IPR006059">
    <property type="entry name" value="SBP"/>
</dbReference>
<dbReference type="PRINTS" id="PR00909">
    <property type="entry name" value="SPERMDNBNDNG"/>
</dbReference>
<evidence type="ECO:0000256" key="1">
    <source>
        <dbReference type="ARBA" id="ARBA00004418"/>
    </source>
</evidence>
<organism evidence="6 7">
    <name type="scientific">Arenimonas soli</name>
    <dbReference type="NCBI Taxonomy" id="2269504"/>
    <lineage>
        <taxon>Bacteria</taxon>
        <taxon>Pseudomonadati</taxon>
        <taxon>Pseudomonadota</taxon>
        <taxon>Gammaproteobacteria</taxon>
        <taxon>Lysobacterales</taxon>
        <taxon>Lysobacteraceae</taxon>
        <taxon>Arenimonas</taxon>
    </lineage>
</organism>
<dbReference type="PIRSF" id="PIRSF019574">
    <property type="entry name" value="Periplasmic_polyamine_BP"/>
    <property type="match status" value="1"/>
</dbReference>
<proteinExistence type="inferred from homology"/>
<evidence type="ECO:0000256" key="5">
    <source>
        <dbReference type="PIRNR" id="PIRNR019574"/>
    </source>
</evidence>